<evidence type="ECO:0000313" key="1">
    <source>
        <dbReference type="EMBL" id="BAE91262.1"/>
    </source>
</evidence>
<dbReference type="EMBL" id="AB174200">
    <property type="protein sequence ID" value="BAE91262.1"/>
    <property type="molecule type" value="mRNA"/>
</dbReference>
<accession>I7G8Z0</accession>
<reference evidence="1" key="1">
    <citation type="journal article" date="2007" name="PLoS Biol.">
        <title>Rate of evolution in brain-expressed genes in humans and other primates.</title>
        <authorList>
            <person name="Wang H.-Y."/>
            <person name="Chien H.-C."/>
            <person name="Osada N."/>
            <person name="Hashimoto K."/>
            <person name="Sugano S."/>
            <person name="Gojobori T."/>
            <person name="Chou C.-K."/>
            <person name="Tsai S.-F."/>
            <person name="Wu C.-I."/>
            <person name="Shen C.-K.J."/>
        </authorList>
    </citation>
    <scope>NUCLEOTIDE SEQUENCE</scope>
</reference>
<sequence length="79" mass="8647">MGPSAIQFWVEPGPGDTLTGRRAVLPGRCLWPWGAFSPPHSDASILHLPLIRKLAMCVNPVMISHTGKHLIKLKIVKSL</sequence>
<name>I7G8Z0_MACFA</name>
<dbReference type="AlphaFoldDB" id="I7G8Z0"/>
<organism evidence="1">
    <name type="scientific">Macaca fascicularis</name>
    <name type="common">Crab-eating macaque</name>
    <name type="synonym">Cynomolgus monkey</name>
    <dbReference type="NCBI Taxonomy" id="9541"/>
    <lineage>
        <taxon>Eukaryota</taxon>
        <taxon>Metazoa</taxon>
        <taxon>Chordata</taxon>
        <taxon>Craniata</taxon>
        <taxon>Vertebrata</taxon>
        <taxon>Euteleostomi</taxon>
        <taxon>Mammalia</taxon>
        <taxon>Eutheria</taxon>
        <taxon>Euarchontoglires</taxon>
        <taxon>Primates</taxon>
        <taxon>Haplorrhini</taxon>
        <taxon>Catarrhini</taxon>
        <taxon>Cercopithecidae</taxon>
        <taxon>Cercopithecinae</taxon>
        <taxon>Macaca</taxon>
    </lineage>
</organism>
<protein>
    <submittedName>
        <fullName evidence="1">Macaca fascicularis brain cDNA clone: QtrA-15361, similar to human chromosome 14 open reading frame 103 (C14orf103), mRNA, RefSeq: NM_018036.4</fullName>
    </submittedName>
</protein>
<proteinExistence type="evidence at transcript level"/>